<organism evidence="2 3">
    <name type="scientific">Paenibacillus cremeus</name>
    <dbReference type="NCBI Taxonomy" id="2163881"/>
    <lineage>
        <taxon>Bacteria</taxon>
        <taxon>Bacillati</taxon>
        <taxon>Bacillota</taxon>
        <taxon>Bacilli</taxon>
        <taxon>Bacillales</taxon>
        <taxon>Paenibacillaceae</taxon>
        <taxon>Paenibacillus</taxon>
    </lineage>
</organism>
<keyword evidence="3" id="KW-1185">Reference proteome</keyword>
<proteinExistence type="predicted"/>
<dbReference type="Pfam" id="PF06161">
    <property type="entry name" value="DUF975"/>
    <property type="match status" value="1"/>
</dbReference>
<dbReference type="PANTHER" id="PTHR40076:SF1">
    <property type="entry name" value="MEMBRANE PROTEIN"/>
    <property type="match status" value="1"/>
</dbReference>
<reference evidence="2 3" key="1">
    <citation type="submission" date="2019-07" db="EMBL/GenBank/DDBJ databases">
        <authorList>
            <person name="Kim J."/>
        </authorList>
    </citation>
    <scope>NUCLEOTIDE SEQUENCE [LARGE SCALE GENOMIC DNA]</scope>
    <source>
        <strain evidence="2 3">JC52</strain>
    </source>
</reference>
<dbReference type="Proteomes" id="UP000317036">
    <property type="component" value="Unassembled WGS sequence"/>
</dbReference>
<feature type="transmembrane region" description="Helical" evidence="1">
    <location>
        <begin position="18"/>
        <end position="36"/>
    </location>
</feature>
<dbReference type="AlphaFoldDB" id="A0A559K5Q2"/>
<keyword evidence="1" id="KW-1133">Transmembrane helix</keyword>
<feature type="transmembrane region" description="Helical" evidence="1">
    <location>
        <begin position="151"/>
        <end position="178"/>
    </location>
</feature>
<keyword evidence="1" id="KW-0472">Membrane</keyword>
<evidence type="ECO:0000313" key="3">
    <source>
        <dbReference type="Proteomes" id="UP000317036"/>
    </source>
</evidence>
<gene>
    <name evidence="2" type="ORF">FPZ49_23910</name>
</gene>
<dbReference type="EMBL" id="VNJI01000037">
    <property type="protein sequence ID" value="TVY07459.1"/>
    <property type="molecule type" value="Genomic_DNA"/>
</dbReference>
<evidence type="ECO:0000256" key="1">
    <source>
        <dbReference type="SAM" id="Phobius"/>
    </source>
</evidence>
<name>A0A559K5Q2_9BACL</name>
<evidence type="ECO:0000313" key="2">
    <source>
        <dbReference type="EMBL" id="TVY07459.1"/>
    </source>
</evidence>
<sequence>MATRAELKGRALSHLQGHWGKAVAVTLIVMVISIVLSKLPRVGSLISFVITGPLTLGAAYFYLRLVRQQATNVADIFEGFSRFAQAFLLHLLSSIFVFLWMLLLIVPGIIAGIRYSMAFYILNDNPGLTAMEAIDRSKELMDGHKLQYFKLALSFLGWGLLSVVTLGIGLIWLIPYFAATNASFYENLIQTKQTA</sequence>
<comment type="caution">
    <text evidence="2">The sequence shown here is derived from an EMBL/GenBank/DDBJ whole genome shotgun (WGS) entry which is preliminary data.</text>
</comment>
<accession>A0A559K5Q2</accession>
<protein>
    <submittedName>
        <fullName evidence="2">DUF975 family protein</fullName>
    </submittedName>
</protein>
<keyword evidence="1" id="KW-0812">Transmembrane</keyword>
<dbReference type="OrthoDB" id="9784844at2"/>
<feature type="transmembrane region" description="Helical" evidence="1">
    <location>
        <begin position="43"/>
        <end position="63"/>
    </location>
</feature>
<dbReference type="PANTHER" id="PTHR40076">
    <property type="entry name" value="MEMBRANE PROTEIN-RELATED"/>
    <property type="match status" value="1"/>
</dbReference>
<dbReference type="InterPro" id="IPR010380">
    <property type="entry name" value="DUF975"/>
</dbReference>
<feature type="transmembrane region" description="Helical" evidence="1">
    <location>
        <begin position="83"/>
        <end position="110"/>
    </location>
</feature>